<reference evidence="3" key="1">
    <citation type="submission" date="2023-07" db="EMBL/GenBank/DDBJ databases">
        <title>Gilvimarinus algae sp. nov., isolated from the surface of Kelp.</title>
        <authorList>
            <person name="Sun Y.Y."/>
            <person name="Gong Y."/>
            <person name="Du Z.J."/>
        </authorList>
    </citation>
    <scope>NUCLEOTIDE SEQUENCE</scope>
    <source>
        <strain evidence="3">SDUM040014</strain>
    </source>
</reference>
<organism evidence="3 4">
    <name type="scientific">Gilvimarinus algae</name>
    <dbReference type="NCBI Taxonomy" id="3058037"/>
    <lineage>
        <taxon>Bacteria</taxon>
        <taxon>Pseudomonadati</taxon>
        <taxon>Pseudomonadota</taxon>
        <taxon>Gammaproteobacteria</taxon>
        <taxon>Cellvibrionales</taxon>
        <taxon>Cellvibrionaceae</taxon>
        <taxon>Gilvimarinus</taxon>
    </lineage>
</organism>
<dbReference type="SUPFAM" id="SSF48208">
    <property type="entry name" value="Six-hairpin glycosidases"/>
    <property type="match status" value="1"/>
</dbReference>
<dbReference type="InterPro" id="IPR008928">
    <property type="entry name" value="6-hairpin_glycosidase_sf"/>
</dbReference>
<dbReference type="Proteomes" id="UP001168380">
    <property type="component" value="Unassembled WGS sequence"/>
</dbReference>
<keyword evidence="4" id="KW-1185">Reference proteome</keyword>
<evidence type="ECO:0000313" key="4">
    <source>
        <dbReference type="Proteomes" id="UP001168380"/>
    </source>
</evidence>
<dbReference type="Pfam" id="PF19291">
    <property type="entry name" value="TREH_N"/>
    <property type="match status" value="1"/>
</dbReference>
<dbReference type="GO" id="GO:0016787">
    <property type="term" value="F:hydrolase activity"/>
    <property type="evidence" value="ECO:0007669"/>
    <property type="project" value="UniProtKB-KW"/>
</dbReference>
<dbReference type="EMBL" id="JAULRT010000059">
    <property type="protein sequence ID" value="MDO3382759.1"/>
    <property type="molecule type" value="Genomic_DNA"/>
</dbReference>
<dbReference type="PANTHER" id="PTHR31616:SF0">
    <property type="entry name" value="GLUCAN 1,4-ALPHA-GLUCOSIDASE"/>
    <property type="match status" value="1"/>
</dbReference>
<dbReference type="PANTHER" id="PTHR31616">
    <property type="entry name" value="TREHALASE"/>
    <property type="match status" value="1"/>
</dbReference>
<evidence type="ECO:0000259" key="1">
    <source>
        <dbReference type="Pfam" id="PF00723"/>
    </source>
</evidence>
<accession>A0ABT8TF93</accession>
<keyword evidence="3" id="KW-0378">Hydrolase</keyword>
<dbReference type="InterPro" id="IPR012341">
    <property type="entry name" value="6hp_glycosidase-like_sf"/>
</dbReference>
<sequence>MKERNLELALIGNCVIGALVDKKAEVVWCCLPRFDGEPVFCSLLKTDGPETLMGTFAIDLDGFSHSEQHYEKNTAILKTTLYDDRGNGVVVTDFVPRFTQYGRMFRPMMLNRKLKPIGSPKIRVRARPACDDGAQGYNKIQGSNHIRYIGSDKALRLTTGLSVTAVMDETWFILDGEHHLVFGDDKSIKEPIKQLNDRFLAETESYWLEWSRYLAIPFEWQDAVIRAAITLKLSAYEDTGAIIAAMTTSIPEASDTQRNWDYRFCWLRDSYFTVHALNRLGTTRTMEQYLQYLVNIVADMKEEHLQPVFCINGTKQMTERIAHSLPGYRGMGPVRFGNQAAEQIQHDVYGAIVLSATQMFFDERIRRPGSKELFELLETIGDKAFSYYNQPDAGLWELRGSQHVHTFSSMMCWAAADRLAKIARKLNLTDRYHYWHEASHTIREAIEERGFNAELNAYTATWDGDTMDASLLLACELGFVNGKDPRFLGTIAQIEDKLMPEGSKYLFRYVVEDDFGTPENAFTICSFWYIDALASAGRTDEARELFEELLAKRNHLGLMSEDLDPKTGELWGNFPQTYSMVGIINSARVLSKKWEQEL</sequence>
<gene>
    <name evidence="3" type="ORF">QWI16_11330</name>
</gene>
<comment type="caution">
    <text evidence="3">The sequence shown here is derived from an EMBL/GenBank/DDBJ whole genome shotgun (WGS) entry which is preliminary data.</text>
</comment>
<evidence type="ECO:0000259" key="2">
    <source>
        <dbReference type="Pfam" id="PF19291"/>
    </source>
</evidence>
<feature type="domain" description="GH15-like" evidence="1">
    <location>
        <begin position="222"/>
        <end position="587"/>
    </location>
</feature>
<dbReference type="Pfam" id="PF00723">
    <property type="entry name" value="Glyco_hydro_15"/>
    <property type="match status" value="1"/>
</dbReference>
<dbReference type="RefSeq" id="WP_302713236.1">
    <property type="nucleotide sequence ID" value="NZ_JAULRT010000059.1"/>
</dbReference>
<name>A0ABT8TF93_9GAMM</name>
<dbReference type="InterPro" id="IPR045582">
    <property type="entry name" value="Trehalase-like_N"/>
</dbReference>
<feature type="domain" description="Trehalase-like N-terminal" evidence="2">
    <location>
        <begin position="8"/>
        <end position="103"/>
    </location>
</feature>
<dbReference type="Gene3D" id="1.50.10.10">
    <property type="match status" value="1"/>
</dbReference>
<dbReference type="InterPro" id="IPR011613">
    <property type="entry name" value="GH15-like"/>
</dbReference>
<protein>
    <submittedName>
        <fullName evidence="3">Glycoside hydrolase family 15 protein</fullName>
    </submittedName>
</protein>
<proteinExistence type="predicted"/>
<evidence type="ECO:0000313" key="3">
    <source>
        <dbReference type="EMBL" id="MDO3382759.1"/>
    </source>
</evidence>